<name>A0A2A4K6U8_HELVI</name>
<dbReference type="PANTHER" id="PTHR12934:SF11">
    <property type="entry name" value="LARGE RIBOSOMAL SUBUNIT PROTEIN UL15M"/>
    <property type="match status" value="1"/>
</dbReference>
<evidence type="ECO:0000256" key="6">
    <source>
        <dbReference type="SAM" id="MobiDB-lite"/>
    </source>
</evidence>
<gene>
    <name evidence="8" type="ORF">B5V51_13805</name>
</gene>
<feature type="region of interest" description="Disordered" evidence="6">
    <location>
        <begin position="18"/>
        <end position="58"/>
    </location>
</feature>
<dbReference type="GO" id="GO:0005762">
    <property type="term" value="C:mitochondrial large ribosomal subunit"/>
    <property type="evidence" value="ECO:0007669"/>
    <property type="project" value="TreeGrafter"/>
</dbReference>
<dbReference type="InterPro" id="IPR036227">
    <property type="entry name" value="Ribosomal_uL15/eL18_sf"/>
</dbReference>
<reference evidence="8" key="1">
    <citation type="submission" date="2017-09" db="EMBL/GenBank/DDBJ databases">
        <title>Contemporary evolution of a Lepidopteran species, Heliothis virescens, in response to modern agricultural practices.</title>
        <authorList>
            <person name="Fritz M.L."/>
            <person name="Deyonke A.M."/>
            <person name="Papanicolaou A."/>
            <person name="Micinski S."/>
            <person name="Westbrook J."/>
            <person name="Gould F."/>
        </authorList>
    </citation>
    <scope>NUCLEOTIDE SEQUENCE [LARGE SCALE GENOMIC DNA]</scope>
    <source>
        <strain evidence="8">HvINT-</strain>
        <tissue evidence="8">Whole body</tissue>
    </source>
</reference>
<keyword evidence="2" id="KW-0689">Ribosomal protein</keyword>
<keyword evidence="3" id="KW-0687">Ribonucleoprotein</keyword>
<protein>
    <recommendedName>
        <fullName evidence="4">Large ribosomal subunit protein uL15m</fullName>
    </recommendedName>
    <alternativeName>
        <fullName evidence="5">39S ribosomal protein L15, mitochondrial</fullName>
    </alternativeName>
</protein>
<dbReference type="GO" id="GO:0006412">
    <property type="term" value="P:translation"/>
    <property type="evidence" value="ECO:0007669"/>
    <property type="project" value="InterPro"/>
</dbReference>
<dbReference type="InterPro" id="IPR005749">
    <property type="entry name" value="Ribosomal_uL15_bac-type"/>
</dbReference>
<proteinExistence type="inferred from homology"/>
<accession>A0A2A4K6U8</accession>
<evidence type="ECO:0000313" key="8">
    <source>
        <dbReference type="EMBL" id="PCG79799.1"/>
    </source>
</evidence>
<organism evidence="8">
    <name type="scientific">Heliothis virescens</name>
    <name type="common">Tobacco budworm moth</name>
    <dbReference type="NCBI Taxonomy" id="7102"/>
    <lineage>
        <taxon>Eukaryota</taxon>
        <taxon>Metazoa</taxon>
        <taxon>Ecdysozoa</taxon>
        <taxon>Arthropoda</taxon>
        <taxon>Hexapoda</taxon>
        <taxon>Insecta</taxon>
        <taxon>Pterygota</taxon>
        <taxon>Neoptera</taxon>
        <taxon>Endopterygota</taxon>
        <taxon>Lepidoptera</taxon>
        <taxon>Glossata</taxon>
        <taxon>Ditrysia</taxon>
        <taxon>Noctuoidea</taxon>
        <taxon>Noctuidae</taxon>
        <taxon>Heliothinae</taxon>
        <taxon>Heliothis</taxon>
    </lineage>
</organism>
<evidence type="ECO:0000256" key="2">
    <source>
        <dbReference type="ARBA" id="ARBA00022980"/>
    </source>
</evidence>
<dbReference type="SUPFAM" id="SSF52080">
    <property type="entry name" value="Ribosomal proteins L15p and L18e"/>
    <property type="match status" value="1"/>
</dbReference>
<dbReference type="InterPro" id="IPR030878">
    <property type="entry name" value="Ribosomal_uL15"/>
</dbReference>
<evidence type="ECO:0000256" key="4">
    <source>
        <dbReference type="ARBA" id="ARBA00035299"/>
    </source>
</evidence>
<evidence type="ECO:0000259" key="7">
    <source>
        <dbReference type="Pfam" id="PF00828"/>
    </source>
</evidence>
<dbReference type="InterPro" id="IPR021131">
    <property type="entry name" value="Ribosomal_uL15/eL18"/>
</dbReference>
<evidence type="ECO:0000256" key="5">
    <source>
        <dbReference type="ARBA" id="ARBA00035423"/>
    </source>
</evidence>
<comment type="similarity">
    <text evidence="1">Belongs to the universal ribosomal protein uL15 family.</text>
</comment>
<evidence type="ECO:0000256" key="3">
    <source>
        <dbReference type="ARBA" id="ARBA00023274"/>
    </source>
</evidence>
<feature type="domain" description="Large ribosomal subunit protein uL15/eL18" evidence="7">
    <location>
        <begin position="94"/>
        <end position="173"/>
    </location>
</feature>
<dbReference type="AlphaFoldDB" id="A0A2A4K6U8"/>
<dbReference type="STRING" id="7102.A0A2A4K6U8"/>
<dbReference type="EMBL" id="NWSH01000081">
    <property type="protein sequence ID" value="PCG79799.1"/>
    <property type="molecule type" value="Genomic_DNA"/>
</dbReference>
<dbReference type="Pfam" id="PF00828">
    <property type="entry name" value="Ribosomal_L27A"/>
    <property type="match status" value="1"/>
</dbReference>
<dbReference type="PANTHER" id="PTHR12934">
    <property type="entry name" value="50S RIBOSOMAL PROTEIN L15"/>
    <property type="match status" value="1"/>
</dbReference>
<sequence>MGSRQITEKSLSMLRSLPRISLANIRDNPNSKKNSKRGRGQHGGDKHGCGNKGSGQRQNFMRLGYETGNNPFYLRVPQEHYYRGHHLRREYPPLTLQQLQMIIDKDCVDVTKPIDIASIIRSGKYNFFPDQKQFGINLTDEGADIFAAKINIEVQWASEQVIAAIEKNGGVITTAYYDPHSLMLLKDPKKFFESGQAIPRRMIPPPDAIEYYTSAKTRGYLADPEEISKERLKLAQKYGYSLPNIENEPNYQMLCERKDPRQIFYGLEPGWVVNLKDKCILKPKDKQLLEFYST</sequence>
<comment type="caution">
    <text evidence="8">The sequence shown here is derived from an EMBL/GenBank/DDBJ whole genome shotgun (WGS) entry which is preliminary data.</text>
</comment>
<dbReference type="GO" id="GO:0003735">
    <property type="term" value="F:structural constituent of ribosome"/>
    <property type="evidence" value="ECO:0007669"/>
    <property type="project" value="InterPro"/>
</dbReference>
<dbReference type="HAMAP" id="MF_01341">
    <property type="entry name" value="Ribosomal_uL15"/>
    <property type="match status" value="1"/>
</dbReference>
<evidence type="ECO:0000256" key="1">
    <source>
        <dbReference type="ARBA" id="ARBA00007320"/>
    </source>
</evidence>